<evidence type="ECO:0000313" key="9">
    <source>
        <dbReference type="EMBL" id="BDU72974.1"/>
    </source>
</evidence>
<evidence type="ECO:0000256" key="2">
    <source>
        <dbReference type="ARBA" id="ARBA00007613"/>
    </source>
</evidence>
<evidence type="ECO:0000313" key="10">
    <source>
        <dbReference type="Proteomes" id="UP001238179"/>
    </source>
</evidence>
<proteinExistence type="inferred from homology"/>
<dbReference type="KEGG" id="msil:METEAL_21480"/>
<feature type="coiled-coil region" evidence="8">
    <location>
        <begin position="423"/>
        <end position="475"/>
    </location>
</feature>
<evidence type="ECO:0000256" key="4">
    <source>
        <dbReference type="ARBA" id="ARBA00022452"/>
    </source>
</evidence>
<keyword evidence="7" id="KW-0998">Cell outer membrane</keyword>
<dbReference type="Gene3D" id="1.20.1600.10">
    <property type="entry name" value="Outer membrane efflux proteins (OEP)"/>
    <property type="match status" value="1"/>
</dbReference>
<name>A0AA48GN74_9BACT</name>
<evidence type="ECO:0000256" key="7">
    <source>
        <dbReference type="ARBA" id="ARBA00023237"/>
    </source>
</evidence>
<comment type="subcellular location">
    <subcellularLocation>
        <location evidence="1">Cell outer membrane</location>
    </subcellularLocation>
</comment>
<evidence type="ECO:0000256" key="5">
    <source>
        <dbReference type="ARBA" id="ARBA00022692"/>
    </source>
</evidence>
<accession>A0AA48GN74</accession>
<dbReference type="InterPro" id="IPR036513">
    <property type="entry name" value="STAS_dom_sf"/>
</dbReference>
<dbReference type="AlphaFoldDB" id="A0AA48GN74"/>
<keyword evidence="10" id="KW-1185">Reference proteome</keyword>
<keyword evidence="6" id="KW-0472">Membrane</keyword>
<evidence type="ECO:0000256" key="1">
    <source>
        <dbReference type="ARBA" id="ARBA00004442"/>
    </source>
</evidence>
<evidence type="ECO:0000256" key="3">
    <source>
        <dbReference type="ARBA" id="ARBA00022448"/>
    </source>
</evidence>
<dbReference type="SUPFAM" id="SSF56954">
    <property type="entry name" value="Outer membrane efflux proteins (OEP)"/>
    <property type="match status" value="1"/>
</dbReference>
<dbReference type="EMBL" id="AP027080">
    <property type="protein sequence ID" value="BDU72974.1"/>
    <property type="molecule type" value="Genomic_DNA"/>
</dbReference>
<reference evidence="10" key="1">
    <citation type="journal article" date="2023" name="Int. J. Syst. Evol. Microbiol.">
        <title>Mesoterricola silvestris gen. nov., sp. nov., Mesoterricola sediminis sp. nov., Geothrix oryzae sp. nov., Geothrix edaphica sp. nov., Geothrix rubra sp. nov., and Geothrix limicola sp. nov., six novel members of Acidobacteriota isolated from soils.</title>
        <authorList>
            <person name="Itoh H."/>
            <person name="Sugisawa Y."/>
            <person name="Mise K."/>
            <person name="Xu Z."/>
            <person name="Kuniyasu M."/>
            <person name="Ushijima N."/>
            <person name="Kawano K."/>
            <person name="Kobayashi E."/>
            <person name="Shiratori Y."/>
            <person name="Masuda Y."/>
            <person name="Senoo K."/>
        </authorList>
    </citation>
    <scope>NUCLEOTIDE SEQUENCE [LARGE SCALE GENOMIC DNA]</scope>
    <source>
        <strain evidence="10">W79</strain>
    </source>
</reference>
<dbReference type="Proteomes" id="UP001238179">
    <property type="component" value="Chromosome"/>
</dbReference>
<dbReference type="PANTHER" id="PTHR30026">
    <property type="entry name" value="OUTER MEMBRANE PROTEIN TOLC"/>
    <property type="match status" value="1"/>
</dbReference>
<dbReference type="Gene3D" id="3.30.750.24">
    <property type="entry name" value="STAS domain"/>
    <property type="match status" value="1"/>
</dbReference>
<evidence type="ECO:0000256" key="6">
    <source>
        <dbReference type="ARBA" id="ARBA00023136"/>
    </source>
</evidence>
<dbReference type="PANTHER" id="PTHR30026:SF20">
    <property type="entry name" value="OUTER MEMBRANE PROTEIN TOLC"/>
    <property type="match status" value="1"/>
</dbReference>
<dbReference type="InterPro" id="IPR051906">
    <property type="entry name" value="TolC-like"/>
</dbReference>
<protein>
    <submittedName>
        <fullName evidence="9">Transporter</fullName>
    </submittedName>
</protein>
<dbReference type="GO" id="GO:0015562">
    <property type="term" value="F:efflux transmembrane transporter activity"/>
    <property type="evidence" value="ECO:0007669"/>
    <property type="project" value="InterPro"/>
</dbReference>
<comment type="similarity">
    <text evidence="2">Belongs to the outer membrane factor (OMF) (TC 1.B.17) family.</text>
</comment>
<organism evidence="9 10">
    <name type="scientific">Mesoterricola silvestris</name>
    <dbReference type="NCBI Taxonomy" id="2927979"/>
    <lineage>
        <taxon>Bacteria</taxon>
        <taxon>Pseudomonadati</taxon>
        <taxon>Acidobacteriota</taxon>
        <taxon>Holophagae</taxon>
        <taxon>Holophagales</taxon>
        <taxon>Holophagaceae</taxon>
        <taxon>Mesoterricola</taxon>
    </lineage>
</organism>
<keyword evidence="8" id="KW-0175">Coiled coil</keyword>
<dbReference type="GO" id="GO:0015288">
    <property type="term" value="F:porin activity"/>
    <property type="evidence" value="ECO:0007669"/>
    <property type="project" value="TreeGrafter"/>
</dbReference>
<keyword evidence="5" id="KW-0812">Transmembrane</keyword>
<dbReference type="InterPro" id="IPR003423">
    <property type="entry name" value="OMP_efflux"/>
</dbReference>
<dbReference type="GO" id="GO:0009279">
    <property type="term" value="C:cell outer membrane"/>
    <property type="evidence" value="ECO:0007669"/>
    <property type="project" value="UniProtKB-SubCell"/>
</dbReference>
<dbReference type="SUPFAM" id="SSF52091">
    <property type="entry name" value="SpoIIaa-like"/>
    <property type="match status" value="1"/>
</dbReference>
<evidence type="ECO:0000256" key="8">
    <source>
        <dbReference type="SAM" id="Coils"/>
    </source>
</evidence>
<dbReference type="GO" id="GO:1990281">
    <property type="term" value="C:efflux pump complex"/>
    <property type="evidence" value="ECO:0007669"/>
    <property type="project" value="TreeGrafter"/>
</dbReference>
<gene>
    <name evidence="9" type="ORF">METEAL_21480</name>
</gene>
<keyword evidence="3" id="KW-0813">Transport</keyword>
<sequence length="538" mass="57768">MLRITPREQDTGLTLVLEGKLAGAWVAELAQAWSGWQGRTDPAKAVLDLRDVRFIDEAGRELLARIHGEGAGLVGSGCYVGPIIQSILNGGELGAAGLRFLWLPLLGLAAAGTLAAAEPAVRLSMAQALDQALTRNPEIHKSLLNIAQSQDERRLAASALMPTVEGVAGYNRTKQNLDSFLGIPSKGGPEVVGPFNSGQVGIRAEAPLFDLSLYQRWKASRHGEASAQAQSRVAREGIAALVVGQYLRTQRATESVKAAESRVELAGALEKLAEDQQKNGLGTKLDTLRAQVQVQNERQRLIQARTQVSTARFGLVKLLDLDPSTDIILTDPLTAPEAVAFTFQEAYGKGLSQRPEVAALDAREQAALSLRDSARSLRLPSLVVTGSYASMGLSPNQPWVPTYTVGLGVKVPLFTGGRISAQTAKAKLELDRVAEERKEIKAQVGLEVQVAQAEMDAARSEVDVATQAVALAEEALVQARHRFEAGVSNNIEVVNAQDELARATDNRINALWRLNQSRADLAKAMGQLEPLFAGKRSR</sequence>
<keyword evidence="4" id="KW-1134">Transmembrane beta strand</keyword>
<dbReference type="RefSeq" id="WP_316411619.1">
    <property type="nucleotide sequence ID" value="NZ_AP027080.1"/>
</dbReference>
<dbReference type="Pfam" id="PF02321">
    <property type="entry name" value="OEP"/>
    <property type="match status" value="2"/>
</dbReference>